<dbReference type="PANTHER" id="PTHR47506">
    <property type="entry name" value="TRANSCRIPTIONAL REGULATORY PROTEIN"/>
    <property type="match status" value="1"/>
</dbReference>
<dbReference type="InterPro" id="IPR001647">
    <property type="entry name" value="HTH_TetR"/>
</dbReference>
<feature type="domain" description="HTH tetR-type" evidence="5">
    <location>
        <begin position="12"/>
        <end position="72"/>
    </location>
</feature>
<dbReference type="InterPro" id="IPR011075">
    <property type="entry name" value="TetR_C"/>
</dbReference>
<evidence type="ECO:0000313" key="6">
    <source>
        <dbReference type="EMBL" id="WUX50862.1"/>
    </source>
</evidence>
<protein>
    <submittedName>
        <fullName evidence="6">TetR/AcrR family transcriptional regulator</fullName>
    </submittedName>
</protein>
<dbReference type="InterPro" id="IPR036271">
    <property type="entry name" value="Tet_transcr_reg_TetR-rel_C_sf"/>
</dbReference>
<evidence type="ECO:0000313" key="7">
    <source>
        <dbReference type="Proteomes" id="UP001432209"/>
    </source>
</evidence>
<organism evidence="6 7">
    <name type="scientific">Streptomyces niveus</name>
    <name type="common">Streptomyces spheroides</name>
    <dbReference type="NCBI Taxonomy" id="193462"/>
    <lineage>
        <taxon>Bacteria</taxon>
        <taxon>Bacillati</taxon>
        <taxon>Actinomycetota</taxon>
        <taxon>Actinomycetes</taxon>
        <taxon>Kitasatosporales</taxon>
        <taxon>Streptomycetaceae</taxon>
        <taxon>Streptomyces</taxon>
    </lineage>
</organism>
<evidence type="ECO:0000256" key="1">
    <source>
        <dbReference type="ARBA" id="ARBA00023015"/>
    </source>
</evidence>
<evidence type="ECO:0000259" key="5">
    <source>
        <dbReference type="PROSITE" id="PS50977"/>
    </source>
</evidence>
<reference evidence="6" key="1">
    <citation type="submission" date="2022-10" db="EMBL/GenBank/DDBJ databases">
        <title>The complete genomes of actinobacterial strains from the NBC collection.</title>
        <authorList>
            <person name="Joergensen T.S."/>
            <person name="Alvarez Arevalo M."/>
            <person name="Sterndorff E.B."/>
            <person name="Faurdal D."/>
            <person name="Vuksanovic O."/>
            <person name="Mourched A.-S."/>
            <person name="Charusanti P."/>
            <person name="Shaw S."/>
            <person name="Blin K."/>
            <person name="Weber T."/>
        </authorList>
    </citation>
    <scope>NUCLEOTIDE SEQUENCE</scope>
    <source>
        <strain evidence="6">NBC_01432</strain>
    </source>
</reference>
<gene>
    <name evidence="6" type="ORF">OG442_04510</name>
</gene>
<dbReference type="SUPFAM" id="SSF48498">
    <property type="entry name" value="Tetracyclin repressor-like, C-terminal domain"/>
    <property type="match status" value="1"/>
</dbReference>
<evidence type="ECO:0000256" key="4">
    <source>
        <dbReference type="PROSITE-ProRule" id="PRU00335"/>
    </source>
</evidence>
<keyword evidence="2 4" id="KW-0238">DNA-binding</keyword>
<proteinExistence type="predicted"/>
<dbReference type="PROSITE" id="PS01081">
    <property type="entry name" value="HTH_TETR_1"/>
    <property type="match status" value="1"/>
</dbReference>
<feature type="DNA-binding region" description="H-T-H motif" evidence="4">
    <location>
        <begin position="35"/>
        <end position="54"/>
    </location>
</feature>
<dbReference type="GeneID" id="91346244"/>
<dbReference type="InterPro" id="IPR009057">
    <property type="entry name" value="Homeodomain-like_sf"/>
</dbReference>
<dbReference type="PANTHER" id="PTHR47506:SF1">
    <property type="entry name" value="HTH-TYPE TRANSCRIPTIONAL REGULATOR YJDC"/>
    <property type="match status" value="1"/>
</dbReference>
<keyword evidence="7" id="KW-1185">Reference proteome</keyword>
<dbReference type="InterPro" id="IPR023772">
    <property type="entry name" value="DNA-bd_HTH_TetR-type_CS"/>
</dbReference>
<dbReference type="Pfam" id="PF16925">
    <property type="entry name" value="TetR_C_13"/>
    <property type="match status" value="1"/>
</dbReference>
<dbReference type="RefSeq" id="WP_329074508.1">
    <property type="nucleotide sequence ID" value="NZ_CP109483.1"/>
</dbReference>
<keyword evidence="1" id="KW-0805">Transcription regulation</keyword>
<name>A0ABZ1ZWL5_STRNV</name>
<dbReference type="Proteomes" id="UP001432209">
    <property type="component" value="Chromosome"/>
</dbReference>
<dbReference type="Pfam" id="PF00440">
    <property type="entry name" value="TetR_N"/>
    <property type="match status" value="1"/>
</dbReference>
<evidence type="ECO:0000256" key="3">
    <source>
        <dbReference type="ARBA" id="ARBA00023163"/>
    </source>
</evidence>
<dbReference type="SUPFAM" id="SSF46689">
    <property type="entry name" value="Homeodomain-like"/>
    <property type="match status" value="1"/>
</dbReference>
<keyword evidence="3" id="KW-0804">Transcription</keyword>
<evidence type="ECO:0000256" key="2">
    <source>
        <dbReference type="ARBA" id="ARBA00023125"/>
    </source>
</evidence>
<sequence>MDQDTAEATARPSARDRLLDAADELFSRDGIARTSVDQVLHHAHVAPATLYAHFGGKDGLIAAALQRRLDRWEQVWKEAVDAAAAPAEKLLALFDAVSAYRDRYTPGRGCAFLATSTELPDLDHPARAVIEAESTLLLTRLNQLAETVTTEDPAALAGNVLLVYDGAMANLQRGRTPDPLGHGKALARCLIQNAIETEQ</sequence>
<dbReference type="EMBL" id="CP109495">
    <property type="protein sequence ID" value="WUX50862.1"/>
    <property type="molecule type" value="Genomic_DNA"/>
</dbReference>
<dbReference type="Gene3D" id="1.10.357.10">
    <property type="entry name" value="Tetracycline Repressor, domain 2"/>
    <property type="match status" value="1"/>
</dbReference>
<accession>A0ABZ1ZWL5</accession>
<dbReference type="PROSITE" id="PS50977">
    <property type="entry name" value="HTH_TETR_2"/>
    <property type="match status" value="1"/>
</dbReference>
<dbReference type="PRINTS" id="PR00455">
    <property type="entry name" value="HTHTETR"/>
</dbReference>